<gene>
    <name evidence="10" type="ORF">COB67_06740</name>
</gene>
<dbReference type="AlphaFoldDB" id="A0A2A4T3P0"/>
<proteinExistence type="inferred from homology"/>
<dbReference type="GO" id="GO:0005737">
    <property type="term" value="C:cytoplasm"/>
    <property type="evidence" value="ECO:0007669"/>
    <property type="project" value="UniProtKB-SubCell"/>
</dbReference>
<sequence>MSSGKQIKISDKLTFDGSRQLLIAGNCVLENKAIAFKTAEFLKELALKLDVDLVFKASYKKDNRSSEKYFSGMPLPEALKIFSEIKQEFDVPVISDVHYPSELAEGVGEVMDILQVPAYLAMQTELVMSLAKTGKPINIKKPQFLHPEGMENICRKVESTGNHSILLTERGTCFGYRDLIVDPRSFHIMKSHGYPVIFDAGHSIRKYGIPSSNPTGGTKHFLPTMMSACAAMDIAGLFIEVHPDPSNALCDAASQLSFDEASRLLKRYFKIAQYVKDLRGE</sequence>
<comment type="subcellular location">
    <subcellularLocation>
        <location evidence="1">Cytoplasm</location>
    </subcellularLocation>
</comment>
<dbReference type="GO" id="GO:0008676">
    <property type="term" value="F:3-deoxy-8-phosphooctulonate synthase activity"/>
    <property type="evidence" value="ECO:0007669"/>
    <property type="project" value="UniProtKB-EC"/>
</dbReference>
<evidence type="ECO:0000256" key="6">
    <source>
        <dbReference type="ARBA" id="ARBA00022490"/>
    </source>
</evidence>
<dbReference type="SUPFAM" id="SSF51569">
    <property type="entry name" value="Aldolase"/>
    <property type="match status" value="1"/>
</dbReference>
<dbReference type="UniPathway" id="UPA00357">
    <property type="reaction ID" value="UER00474"/>
</dbReference>
<evidence type="ECO:0000256" key="3">
    <source>
        <dbReference type="ARBA" id="ARBA00004845"/>
    </source>
</evidence>
<evidence type="ECO:0000256" key="5">
    <source>
        <dbReference type="ARBA" id="ARBA00012693"/>
    </source>
</evidence>
<comment type="pathway">
    <text evidence="3">Carbohydrate biosynthesis; 3-deoxy-D-manno-octulosonate biosynthesis; 3-deoxy-D-manno-octulosonate from D-ribulose 5-phosphate: step 2/3.</text>
</comment>
<evidence type="ECO:0000313" key="11">
    <source>
        <dbReference type="Proteomes" id="UP000218113"/>
    </source>
</evidence>
<keyword evidence="6" id="KW-0963">Cytoplasm</keyword>
<evidence type="ECO:0000256" key="2">
    <source>
        <dbReference type="ARBA" id="ARBA00004756"/>
    </source>
</evidence>
<protein>
    <recommendedName>
        <fullName evidence="5">3-deoxy-8-phosphooctulonate synthase</fullName>
        <ecNumber evidence="5">2.5.1.55</ecNumber>
    </recommendedName>
</protein>
<name>A0A2A4T3P0_9DELT</name>
<accession>A0A2A4T3P0</accession>
<evidence type="ECO:0000256" key="7">
    <source>
        <dbReference type="ARBA" id="ARBA00022679"/>
    </source>
</evidence>
<dbReference type="Proteomes" id="UP000218113">
    <property type="component" value="Unassembled WGS sequence"/>
</dbReference>
<dbReference type="InterPro" id="IPR013785">
    <property type="entry name" value="Aldolase_TIM"/>
</dbReference>
<dbReference type="PANTHER" id="PTHR21057">
    <property type="entry name" value="PHOSPHO-2-DEHYDRO-3-DEOXYHEPTONATE ALDOLASE"/>
    <property type="match status" value="1"/>
</dbReference>
<comment type="catalytic activity">
    <reaction evidence="8">
        <text>D-arabinose 5-phosphate + phosphoenolpyruvate + H2O = 3-deoxy-alpha-D-manno-2-octulosonate-8-phosphate + phosphate</text>
        <dbReference type="Rhea" id="RHEA:14053"/>
        <dbReference type="ChEBI" id="CHEBI:15377"/>
        <dbReference type="ChEBI" id="CHEBI:43474"/>
        <dbReference type="ChEBI" id="CHEBI:57693"/>
        <dbReference type="ChEBI" id="CHEBI:58702"/>
        <dbReference type="ChEBI" id="CHEBI:85985"/>
        <dbReference type="EC" id="2.5.1.55"/>
    </reaction>
</comment>
<dbReference type="GO" id="GO:0009103">
    <property type="term" value="P:lipopolysaccharide biosynthetic process"/>
    <property type="evidence" value="ECO:0007669"/>
    <property type="project" value="UniProtKB-UniPathway"/>
</dbReference>
<organism evidence="10 11">
    <name type="scientific">SAR324 cluster bacterium</name>
    <dbReference type="NCBI Taxonomy" id="2024889"/>
    <lineage>
        <taxon>Bacteria</taxon>
        <taxon>Deltaproteobacteria</taxon>
        <taxon>SAR324 cluster</taxon>
    </lineage>
</organism>
<comment type="pathway">
    <text evidence="2">Bacterial outer membrane biogenesis; lipopolysaccharide biosynthesis.</text>
</comment>
<dbReference type="UniPathway" id="UPA00030"/>
<evidence type="ECO:0000259" key="9">
    <source>
        <dbReference type="Pfam" id="PF00793"/>
    </source>
</evidence>
<keyword evidence="7" id="KW-0808">Transferase</keyword>
<feature type="domain" description="DAHP synthetase I/KDSA" evidence="9">
    <location>
        <begin position="14"/>
        <end position="268"/>
    </location>
</feature>
<evidence type="ECO:0000256" key="8">
    <source>
        <dbReference type="ARBA" id="ARBA00049112"/>
    </source>
</evidence>
<comment type="caution">
    <text evidence="10">The sequence shown here is derived from an EMBL/GenBank/DDBJ whole genome shotgun (WGS) entry which is preliminary data.</text>
</comment>
<comment type="similarity">
    <text evidence="4">Belongs to the KdsA family.</text>
</comment>
<dbReference type="NCBIfam" id="NF003543">
    <property type="entry name" value="PRK05198.1"/>
    <property type="match status" value="1"/>
</dbReference>
<evidence type="ECO:0000256" key="4">
    <source>
        <dbReference type="ARBA" id="ARBA00010499"/>
    </source>
</evidence>
<dbReference type="InterPro" id="IPR006269">
    <property type="entry name" value="KDO8P_synthase"/>
</dbReference>
<dbReference type="InterPro" id="IPR006218">
    <property type="entry name" value="DAHP1/KDSA"/>
</dbReference>
<dbReference type="EMBL" id="NVSR01000037">
    <property type="protein sequence ID" value="PCI28270.1"/>
    <property type="molecule type" value="Genomic_DNA"/>
</dbReference>
<reference evidence="11" key="1">
    <citation type="submission" date="2017-08" db="EMBL/GenBank/DDBJ databases">
        <title>A dynamic microbial community with high functional redundancy inhabits the cold, oxic subseafloor aquifer.</title>
        <authorList>
            <person name="Tully B.J."/>
            <person name="Wheat C.G."/>
            <person name="Glazer B.T."/>
            <person name="Huber J.A."/>
        </authorList>
    </citation>
    <scope>NUCLEOTIDE SEQUENCE [LARGE SCALE GENOMIC DNA]</scope>
</reference>
<evidence type="ECO:0000313" key="10">
    <source>
        <dbReference type="EMBL" id="PCI28270.1"/>
    </source>
</evidence>
<evidence type="ECO:0000256" key="1">
    <source>
        <dbReference type="ARBA" id="ARBA00004496"/>
    </source>
</evidence>
<dbReference type="Pfam" id="PF00793">
    <property type="entry name" value="DAHP_synth_1"/>
    <property type="match status" value="1"/>
</dbReference>
<dbReference type="Gene3D" id="3.20.20.70">
    <property type="entry name" value="Aldolase class I"/>
    <property type="match status" value="1"/>
</dbReference>
<dbReference type="EC" id="2.5.1.55" evidence="5"/>